<reference evidence="10" key="1">
    <citation type="journal article" date="2022" name="Int. J. Mol. Sci.">
        <title>Draft Genome of Tanacetum Coccineum: Genomic Comparison of Closely Related Tanacetum-Family Plants.</title>
        <authorList>
            <person name="Yamashiro T."/>
            <person name="Shiraishi A."/>
            <person name="Nakayama K."/>
            <person name="Satake H."/>
        </authorList>
    </citation>
    <scope>NUCLEOTIDE SEQUENCE</scope>
</reference>
<accession>A0ABQ4ZGV1</accession>
<evidence type="ECO:0000256" key="7">
    <source>
        <dbReference type="SAM" id="SignalP"/>
    </source>
</evidence>
<evidence type="ECO:0000256" key="4">
    <source>
        <dbReference type="ARBA" id="ARBA00023180"/>
    </source>
</evidence>
<dbReference type="InterPro" id="IPR025287">
    <property type="entry name" value="WAK_GUB"/>
</dbReference>
<keyword evidence="3 7" id="KW-0732">Signal</keyword>
<feature type="chain" id="PRO_5046106104" description="non-specific serine/threonine protein kinase" evidence="7">
    <location>
        <begin position="27"/>
        <end position="348"/>
    </location>
</feature>
<dbReference type="PANTHER" id="PTHR33138">
    <property type="entry name" value="OS01G0690200 PROTEIN"/>
    <property type="match status" value="1"/>
</dbReference>
<comment type="catalytic activity">
    <reaction evidence="5">
        <text>L-threonyl-[protein] + ATP = O-phospho-L-threonyl-[protein] + ADP + H(+)</text>
        <dbReference type="Rhea" id="RHEA:46608"/>
        <dbReference type="Rhea" id="RHEA-COMP:11060"/>
        <dbReference type="Rhea" id="RHEA-COMP:11605"/>
        <dbReference type="ChEBI" id="CHEBI:15378"/>
        <dbReference type="ChEBI" id="CHEBI:30013"/>
        <dbReference type="ChEBI" id="CHEBI:30616"/>
        <dbReference type="ChEBI" id="CHEBI:61977"/>
        <dbReference type="ChEBI" id="CHEBI:456216"/>
        <dbReference type="EC" id="2.7.11.1"/>
    </reaction>
</comment>
<comment type="catalytic activity">
    <reaction evidence="6">
        <text>L-seryl-[protein] + ATP = O-phospho-L-seryl-[protein] + ADP + H(+)</text>
        <dbReference type="Rhea" id="RHEA:17989"/>
        <dbReference type="Rhea" id="RHEA-COMP:9863"/>
        <dbReference type="Rhea" id="RHEA-COMP:11604"/>
        <dbReference type="ChEBI" id="CHEBI:15378"/>
        <dbReference type="ChEBI" id="CHEBI:29999"/>
        <dbReference type="ChEBI" id="CHEBI:30616"/>
        <dbReference type="ChEBI" id="CHEBI:83421"/>
        <dbReference type="ChEBI" id="CHEBI:456216"/>
        <dbReference type="EC" id="2.7.11.1"/>
    </reaction>
</comment>
<keyword evidence="11" id="KW-1185">Reference proteome</keyword>
<evidence type="ECO:0000256" key="2">
    <source>
        <dbReference type="ARBA" id="ARBA00012513"/>
    </source>
</evidence>
<evidence type="ECO:0000256" key="5">
    <source>
        <dbReference type="ARBA" id="ARBA00047899"/>
    </source>
</evidence>
<evidence type="ECO:0000313" key="10">
    <source>
        <dbReference type="EMBL" id="GJS89428.1"/>
    </source>
</evidence>
<evidence type="ECO:0000313" key="11">
    <source>
        <dbReference type="Proteomes" id="UP001151760"/>
    </source>
</evidence>
<comment type="caution">
    <text evidence="10">The sequence shown here is derived from an EMBL/GenBank/DDBJ whole genome shotgun (WGS) entry which is preliminary data.</text>
</comment>
<feature type="domain" description="Wall-associated receptor kinase C-terminal" evidence="9">
    <location>
        <begin position="158"/>
        <end position="252"/>
    </location>
</feature>
<evidence type="ECO:0000256" key="6">
    <source>
        <dbReference type="ARBA" id="ARBA00048679"/>
    </source>
</evidence>
<evidence type="ECO:0000259" key="8">
    <source>
        <dbReference type="Pfam" id="PF13947"/>
    </source>
</evidence>
<feature type="domain" description="Wall-associated receptor kinase galacturonan-binding" evidence="8">
    <location>
        <begin position="37"/>
        <end position="104"/>
    </location>
</feature>
<dbReference type="InterPro" id="IPR032872">
    <property type="entry name" value="WAK_assoc_C"/>
</dbReference>
<feature type="signal peptide" evidence="7">
    <location>
        <begin position="1"/>
        <end position="26"/>
    </location>
</feature>
<organism evidence="10 11">
    <name type="scientific">Tanacetum coccineum</name>
    <dbReference type="NCBI Taxonomy" id="301880"/>
    <lineage>
        <taxon>Eukaryota</taxon>
        <taxon>Viridiplantae</taxon>
        <taxon>Streptophyta</taxon>
        <taxon>Embryophyta</taxon>
        <taxon>Tracheophyta</taxon>
        <taxon>Spermatophyta</taxon>
        <taxon>Magnoliopsida</taxon>
        <taxon>eudicotyledons</taxon>
        <taxon>Gunneridae</taxon>
        <taxon>Pentapetalae</taxon>
        <taxon>asterids</taxon>
        <taxon>campanulids</taxon>
        <taxon>Asterales</taxon>
        <taxon>Asteraceae</taxon>
        <taxon>Asteroideae</taxon>
        <taxon>Anthemideae</taxon>
        <taxon>Anthemidinae</taxon>
        <taxon>Tanacetum</taxon>
    </lineage>
</organism>
<dbReference type="Pfam" id="PF14380">
    <property type="entry name" value="WAK_assoc"/>
    <property type="match status" value="1"/>
</dbReference>
<dbReference type="Proteomes" id="UP001151760">
    <property type="component" value="Unassembled WGS sequence"/>
</dbReference>
<dbReference type="EMBL" id="BQNB010011349">
    <property type="protein sequence ID" value="GJS89428.1"/>
    <property type="molecule type" value="Genomic_DNA"/>
</dbReference>
<name>A0ABQ4ZGV1_9ASTR</name>
<proteinExistence type="predicted"/>
<dbReference type="PANTHER" id="PTHR33138:SF1">
    <property type="entry name" value="OS01G0113900 PROTEIN"/>
    <property type="match status" value="1"/>
</dbReference>
<gene>
    <name evidence="10" type="ORF">Tco_0772064</name>
</gene>
<protein>
    <recommendedName>
        <fullName evidence="2">non-specific serine/threonine protein kinase</fullName>
        <ecNumber evidence="2">2.7.11.1</ecNumber>
    </recommendedName>
</protein>
<evidence type="ECO:0000256" key="3">
    <source>
        <dbReference type="ARBA" id="ARBA00022729"/>
    </source>
</evidence>
<evidence type="ECO:0000256" key="1">
    <source>
        <dbReference type="ARBA" id="ARBA00004167"/>
    </source>
</evidence>
<dbReference type="Pfam" id="PF13947">
    <property type="entry name" value="GUB_WAK_bind"/>
    <property type="match status" value="1"/>
</dbReference>
<sequence>MSRLVPLPSFALILLTFFFFDTTIAAAVTNISDFPNCLPTDCNGLNISYPFWKMENEPNTTTQFCGYEGLGINCETVDGQDRPMMYFRGDSYYVRNLTNTSITLVDYDVSSPVRTPCPRVNHRIELGTLPLNFSPNNLNLSFHFNCTKVPDFATVIPCLENEGTKRSCVNIIHPNTPDYDWGKTCADGVVTTVLNVSGSPERLGTEFVDALRRGFELNLTTRTEYCSKCEESDGLCGFSHSTGSIMCFCSDGTLRRDHCKDHSIDCLHIESVSMIMLDDVGRSKLDISSWKFQATSLTLTNHTTFISPEFSFHHLPKMFPLVIIIFTLSPILPLAQHDHSHPLFNEAL</sequence>
<keyword evidence="4" id="KW-0325">Glycoprotein</keyword>
<comment type="subcellular location">
    <subcellularLocation>
        <location evidence="1">Membrane</location>
        <topology evidence="1">Single-pass membrane protein</topology>
    </subcellularLocation>
</comment>
<evidence type="ECO:0000259" key="9">
    <source>
        <dbReference type="Pfam" id="PF14380"/>
    </source>
</evidence>
<reference evidence="10" key="2">
    <citation type="submission" date="2022-01" db="EMBL/GenBank/DDBJ databases">
        <authorList>
            <person name="Yamashiro T."/>
            <person name="Shiraishi A."/>
            <person name="Satake H."/>
            <person name="Nakayama K."/>
        </authorList>
    </citation>
    <scope>NUCLEOTIDE SEQUENCE</scope>
</reference>
<dbReference type="EC" id="2.7.11.1" evidence="2"/>